<protein>
    <submittedName>
        <fullName evidence="2">Uncharacterized protein</fullName>
    </submittedName>
</protein>
<evidence type="ECO:0000313" key="3">
    <source>
        <dbReference type="Proteomes" id="UP000324800"/>
    </source>
</evidence>
<dbReference type="PANTHER" id="PTHR37027">
    <property type="entry name" value="KDE4"/>
    <property type="match status" value="1"/>
</dbReference>
<evidence type="ECO:0000313" key="2">
    <source>
        <dbReference type="EMBL" id="KAA6398582.1"/>
    </source>
</evidence>
<dbReference type="Proteomes" id="UP000324800">
    <property type="component" value="Unassembled WGS sequence"/>
</dbReference>
<feature type="coiled-coil region" evidence="1">
    <location>
        <begin position="23"/>
        <end position="57"/>
    </location>
</feature>
<reference evidence="2 3" key="1">
    <citation type="submission" date="2019-03" db="EMBL/GenBank/DDBJ databases">
        <title>Single cell metagenomics reveals metabolic interactions within the superorganism composed of flagellate Streblomastix strix and complex community of Bacteroidetes bacteria on its surface.</title>
        <authorList>
            <person name="Treitli S.C."/>
            <person name="Kolisko M."/>
            <person name="Husnik F."/>
            <person name="Keeling P."/>
            <person name="Hampl V."/>
        </authorList>
    </citation>
    <scope>NUCLEOTIDE SEQUENCE [LARGE SCALE GENOMIC DNA]</scope>
    <source>
        <strain evidence="2">ST1C</strain>
    </source>
</reference>
<comment type="caution">
    <text evidence="2">The sequence shown here is derived from an EMBL/GenBank/DDBJ whole genome shotgun (WGS) entry which is preliminary data.</text>
</comment>
<evidence type="ECO:0000256" key="1">
    <source>
        <dbReference type="SAM" id="Coils"/>
    </source>
</evidence>
<proteinExistence type="predicted"/>
<organism evidence="2 3">
    <name type="scientific">Streblomastix strix</name>
    <dbReference type="NCBI Taxonomy" id="222440"/>
    <lineage>
        <taxon>Eukaryota</taxon>
        <taxon>Metamonada</taxon>
        <taxon>Preaxostyla</taxon>
        <taxon>Oxymonadida</taxon>
        <taxon>Streblomastigidae</taxon>
        <taxon>Streblomastix</taxon>
    </lineage>
</organism>
<gene>
    <name evidence="2" type="ORF">EZS28_005890</name>
</gene>
<keyword evidence="1" id="KW-0175">Coiled coil</keyword>
<sequence>MTSAQELISGQIQDVFNGIDILKEEQDLQLGAIEEKIEALQKARDLSEEALRRVKQNLEADFSATQGYIERDINQGKKNSFETDGKLRRSVELCLKTLKEDFLKYSAQLDGDIADKFLLIRNDIDHVRRLIADDRKDRDDAGTAIFERNLAEIKALQSLLEIERKARHNTEKKIYDNMDIIKRTFFSELKKQEEESEAKEIRLIGILEDQCKSVEEALSYEQI</sequence>
<dbReference type="InterPro" id="IPR038835">
    <property type="entry name" value="Giardin_beta-like"/>
</dbReference>
<dbReference type="PANTHER" id="PTHR37027:SF2">
    <property type="entry name" value="CHROMOSOME UNDETERMINED SCAFFOLD_148, WHOLE GENOME SHOTGUN SEQUENCE"/>
    <property type="match status" value="1"/>
</dbReference>
<dbReference type="EMBL" id="SNRW01000925">
    <property type="protein sequence ID" value="KAA6398582.1"/>
    <property type="molecule type" value="Genomic_DNA"/>
</dbReference>
<dbReference type="AlphaFoldDB" id="A0A5J4WVH7"/>
<accession>A0A5J4WVH7</accession>
<name>A0A5J4WVH7_9EUKA</name>